<gene>
    <name evidence="1" type="ORF">OLX77_01175</name>
</gene>
<sequence>MHNDLHTLFAAIDQAFKTVSQVHPEAINCQKGCADCCQAVFDVSLVEAANLLAQVQQQAPGVQERIVGAAREARQGWEQMIASHLDPGMARIRCPLLDDAGCCLCYEARPVNCRTYGIPTEIDGKGHVCGLSRFEPGKSYPTVKLAPLQRILRDLSVHLAGEEMGAGRWPIAAVILEQQVFKVFVASFTPAAEK</sequence>
<reference evidence="1" key="1">
    <citation type="journal article" date="2022" name="bioRxiv">
        <title>Thiovibrio frasassiensisgen. nov., sp. nov., an autotrophic, elemental sulfur disproportionating bacterium isolated from sulfidic karst sediment, and proposal of Thiovibrionaceae fam. nov.</title>
        <authorList>
            <person name="Aronson H."/>
            <person name="Thomas C."/>
            <person name="Bhattacharyya M."/>
            <person name="Eckstein S."/>
            <person name="Jensen S."/>
            <person name="Barco R."/>
            <person name="Macalady J."/>
            <person name="Amend J."/>
        </authorList>
    </citation>
    <scope>NUCLEOTIDE SEQUENCE</scope>
    <source>
        <strain evidence="1">RS19-109</strain>
    </source>
</reference>
<dbReference type="AlphaFoldDB" id="A0A9X4MH74"/>
<evidence type="ECO:0000313" key="2">
    <source>
        <dbReference type="Proteomes" id="UP001154240"/>
    </source>
</evidence>
<dbReference type="RefSeq" id="WP_307631749.1">
    <property type="nucleotide sequence ID" value="NZ_JAPHEH010000001.1"/>
</dbReference>
<keyword evidence="2" id="KW-1185">Reference proteome</keyword>
<dbReference type="EMBL" id="JAPHEH010000001">
    <property type="protein sequence ID" value="MDG4474769.1"/>
    <property type="molecule type" value="Genomic_DNA"/>
</dbReference>
<accession>A0A9X4MH74</accession>
<dbReference type="Pfam" id="PF03692">
    <property type="entry name" value="CxxCxxCC"/>
    <property type="match status" value="1"/>
</dbReference>
<reference evidence="1" key="2">
    <citation type="submission" date="2022-10" db="EMBL/GenBank/DDBJ databases">
        <authorList>
            <person name="Aronson H.S."/>
        </authorList>
    </citation>
    <scope>NUCLEOTIDE SEQUENCE</scope>
    <source>
        <strain evidence="1">RS19-109</strain>
    </source>
</reference>
<protein>
    <submittedName>
        <fullName evidence="1">YkgJ family cysteine cluster protein</fullName>
    </submittedName>
</protein>
<dbReference type="InterPro" id="IPR005358">
    <property type="entry name" value="Puta_zinc/iron-chelating_dom"/>
</dbReference>
<comment type="caution">
    <text evidence="1">The sequence shown here is derived from an EMBL/GenBank/DDBJ whole genome shotgun (WGS) entry which is preliminary data.</text>
</comment>
<organism evidence="1 2">
    <name type="scientific">Thiovibrio frasassiensis</name>
    <dbReference type="NCBI Taxonomy" id="2984131"/>
    <lineage>
        <taxon>Bacteria</taxon>
        <taxon>Pseudomonadati</taxon>
        <taxon>Thermodesulfobacteriota</taxon>
        <taxon>Desulfobulbia</taxon>
        <taxon>Desulfobulbales</taxon>
        <taxon>Thiovibrionaceae</taxon>
        <taxon>Thiovibrio</taxon>
    </lineage>
</organism>
<name>A0A9X4MH74_9BACT</name>
<dbReference type="Proteomes" id="UP001154240">
    <property type="component" value="Unassembled WGS sequence"/>
</dbReference>
<proteinExistence type="predicted"/>
<evidence type="ECO:0000313" key="1">
    <source>
        <dbReference type="EMBL" id="MDG4474769.1"/>
    </source>
</evidence>